<reference evidence="4" key="1">
    <citation type="submission" date="2021-02" db="EMBL/GenBank/DDBJ databases">
        <authorList>
            <person name="Nowell W R."/>
        </authorList>
    </citation>
    <scope>NUCLEOTIDE SEQUENCE</scope>
</reference>
<dbReference type="EMBL" id="CAJOAZ010001534">
    <property type="protein sequence ID" value="CAF3826021.1"/>
    <property type="molecule type" value="Genomic_DNA"/>
</dbReference>
<dbReference type="Proteomes" id="UP000663845">
    <property type="component" value="Unassembled WGS sequence"/>
</dbReference>
<evidence type="ECO:0000313" key="4">
    <source>
        <dbReference type="EMBL" id="CAF3826021.1"/>
    </source>
</evidence>
<feature type="transmembrane region" description="Helical" evidence="2">
    <location>
        <begin position="155"/>
        <end position="179"/>
    </location>
</feature>
<evidence type="ECO:0000313" key="5">
    <source>
        <dbReference type="Proteomes" id="UP000663844"/>
    </source>
</evidence>
<sequence>MSTDSSDTSDQHSINGKDKDKDKDKIFPSFTELRIYPSFTEIREKFNAPQNFKIYFPREVYDQIVKGSLSIEGIDVISQNSVTKANNLENQIVFIRRQHEQPIECQVIRSADLLLKEVKSGRYIRGQNYELEYVNIPEEEGQEVTFALRQEGDAILSYLINGLLLFQSFIKIIFLYLGINWSPRYNLKIESDKHSFEAWADMTNNTKRDYQIKHTELFGGDVHLQQTHHAPRLMKRCCMKTCCCCCDSSSAAPPSIQSEGELAGIYFYSINQPFILIQQSTFSLPFVKPNLKLEKYSGLENYFQEQTQKGKFQRKYRIESDSFLPKGTITIREDGRVVGQTQISDLSQGEKQNLDCGNDPDVSFIRQVKILSQKRDSALYSINLIIKNSKSKSIKYEYKEIITSQKFTITPKSDNKQLNDKIQSIPEGILIIGEELKSNNEQIYQYDILIEYKDNKDQC</sequence>
<organism evidence="4 5">
    <name type="scientific">Adineta steineri</name>
    <dbReference type="NCBI Taxonomy" id="433720"/>
    <lineage>
        <taxon>Eukaryota</taxon>
        <taxon>Metazoa</taxon>
        <taxon>Spiralia</taxon>
        <taxon>Gnathifera</taxon>
        <taxon>Rotifera</taxon>
        <taxon>Eurotatoria</taxon>
        <taxon>Bdelloidea</taxon>
        <taxon>Adinetida</taxon>
        <taxon>Adinetidae</taxon>
        <taxon>Adineta</taxon>
    </lineage>
</organism>
<name>A0A819CYA4_9BILA</name>
<evidence type="ECO:0000256" key="2">
    <source>
        <dbReference type="SAM" id="Phobius"/>
    </source>
</evidence>
<dbReference type="EMBL" id="CAJNOG010000179">
    <property type="protein sequence ID" value="CAF1045732.1"/>
    <property type="molecule type" value="Genomic_DNA"/>
</dbReference>
<protein>
    <submittedName>
        <fullName evidence="4">Uncharacterized protein</fullName>
    </submittedName>
</protein>
<dbReference type="PANTHER" id="PTHR38075:SF1">
    <property type="entry name" value="DUF4139 DOMAIN-CONTAINING PROTEIN"/>
    <property type="match status" value="1"/>
</dbReference>
<keyword evidence="2" id="KW-0812">Transmembrane</keyword>
<gene>
    <name evidence="3" type="ORF">JYZ213_LOCUS18393</name>
    <name evidence="4" type="ORF">OXD698_LOCUS19750</name>
</gene>
<dbReference type="PANTHER" id="PTHR38075">
    <property type="entry name" value="DUF4139 DOMAIN-CONTAINING PROTEIN"/>
    <property type="match status" value="1"/>
</dbReference>
<dbReference type="AlphaFoldDB" id="A0A819CYA4"/>
<proteinExistence type="predicted"/>
<comment type="caution">
    <text evidence="4">The sequence shown here is derived from an EMBL/GenBank/DDBJ whole genome shotgun (WGS) entry which is preliminary data.</text>
</comment>
<keyword evidence="2" id="KW-0472">Membrane</keyword>
<evidence type="ECO:0000313" key="3">
    <source>
        <dbReference type="EMBL" id="CAF1045732.1"/>
    </source>
</evidence>
<evidence type="ECO:0000256" key="1">
    <source>
        <dbReference type="SAM" id="MobiDB-lite"/>
    </source>
</evidence>
<accession>A0A819CYA4</accession>
<feature type="region of interest" description="Disordered" evidence="1">
    <location>
        <begin position="1"/>
        <end position="23"/>
    </location>
</feature>
<keyword evidence="2" id="KW-1133">Transmembrane helix</keyword>
<dbReference type="Proteomes" id="UP000663844">
    <property type="component" value="Unassembled WGS sequence"/>
</dbReference>